<feature type="compositionally biased region" description="Polar residues" evidence="1">
    <location>
        <begin position="181"/>
        <end position="202"/>
    </location>
</feature>
<dbReference type="AlphaFoldDB" id="A0A8X6NGY1"/>
<feature type="region of interest" description="Disordered" evidence="1">
    <location>
        <begin position="95"/>
        <end position="120"/>
    </location>
</feature>
<gene>
    <name evidence="3" type="primary">AVEN_187336_1</name>
    <name evidence="3" type="ORF">NPIL_321461</name>
</gene>
<keyword evidence="4" id="KW-1185">Reference proteome</keyword>
<feature type="compositionally biased region" description="Basic and acidic residues" evidence="1">
    <location>
        <begin position="154"/>
        <end position="171"/>
    </location>
</feature>
<evidence type="ECO:0000313" key="3">
    <source>
        <dbReference type="EMBL" id="GFT14003.1"/>
    </source>
</evidence>
<feature type="compositionally biased region" description="Low complexity" evidence="1">
    <location>
        <begin position="105"/>
        <end position="120"/>
    </location>
</feature>
<sequence>MKAYLGLILFSVLGTMVSSQYTGTPYPSYQKNGQVFTLQATTPSSIAPTTVSLSPKTSVSVHHTIVRNRPAYPYPYTESTLQSDDSEETSYYYTYEDESDENKTKYTTTPMPTTATPTVKSTARSFWNSQRAQLDARRKESSQKFLPTYNRPTPRAEIKPKVEFKVREKPKFGLSNKSKETTSASDPKIENSSQNVVTTTPKSVKVNLNEANLAEEKVSKKDNSTKTIANQNQIIGRVGDIPLQNKPSTQIQTPLQAQSTVINRFGSSRQSKFDDSTGNLQFLSNSGKLQQPSLANSLNPVSLLGNSGSQQSLPTPEQFLASLNKQQLPLLNLNQKSTSNQPIQNNKLQSLLSQQLPNTNQQPVSGTNQQPGLNLNLLSLLLNSQQKPSAFVSTSPALSPAARSAEPAVDTGSAPSGFLSRLGALGLGGSGGNAFVLERDGGHGGEGLTFNLGPVTDPLSILLKLLSFIPRPLLDLNGRIFFGIELGKNAGLVPGGAIKPPVKPIG</sequence>
<dbReference type="Proteomes" id="UP000887013">
    <property type="component" value="Unassembled WGS sequence"/>
</dbReference>
<name>A0A8X6NGY1_NEPPI</name>
<accession>A0A8X6NGY1</accession>
<protein>
    <submittedName>
        <fullName evidence="3">Uncharacterized protein</fullName>
    </submittedName>
</protein>
<feature type="region of interest" description="Disordered" evidence="1">
    <location>
        <begin position="134"/>
        <end position="203"/>
    </location>
</feature>
<evidence type="ECO:0000313" key="4">
    <source>
        <dbReference type="Proteomes" id="UP000887013"/>
    </source>
</evidence>
<organism evidence="3 4">
    <name type="scientific">Nephila pilipes</name>
    <name type="common">Giant wood spider</name>
    <name type="synonym">Nephila maculata</name>
    <dbReference type="NCBI Taxonomy" id="299642"/>
    <lineage>
        <taxon>Eukaryota</taxon>
        <taxon>Metazoa</taxon>
        <taxon>Ecdysozoa</taxon>
        <taxon>Arthropoda</taxon>
        <taxon>Chelicerata</taxon>
        <taxon>Arachnida</taxon>
        <taxon>Araneae</taxon>
        <taxon>Araneomorphae</taxon>
        <taxon>Entelegynae</taxon>
        <taxon>Araneoidea</taxon>
        <taxon>Nephilidae</taxon>
        <taxon>Nephila</taxon>
    </lineage>
</organism>
<reference evidence="3" key="1">
    <citation type="submission" date="2020-08" db="EMBL/GenBank/DDBJ databases">
        <title>Multicomponent nature underlies the extraordinary mechanical properties of spider dragline silk.</title>
        <authorList>
            <person name="Kono N."/>
            <person name="Nakamura H."/>
            <person name="Mori M."/>
            <person name="Yoshida Y."/>
            <person name="Ohtoshi R."/>
            <person name="Malay A.D."/>
            <person name="Moran D.A.P."/>
            <person name="Tomita M."/>
            <person name="Numata K."/>
            <person name="Arakawa K."/>
        </authorList>
    </citation>
    <scope>NUCLEOTIDE SEQUENCE</scope>
</reference>
<proteinExistence type="predicted"/>
<comment type="caution">
    <text evidence="3">The sequence shown here is derived from an EMBL/GenBank/DDBJ whole genome shotgun (WGS) entry which is preliminary data.</text>
</comment>
<dbReference type="OrthoDB" id="6432659at2759"/>
<keyword evidence="2" id="KW-0732">Signal</keyword>
<dbReference type="EMBL" id="BMAW01104384">
    <property type="protein sequence ID" value="GFT14003.1"/>
    <property type="molecule type" value="Genomic_DNA"/>
</dbReference>
<feature type="signal peptide" evidence="2">
    <location>
        <begin position="1"/>
        <end position="19"/>
    </location>
</feature>
<evidence type="ECO:0000256" key="1">
    <source>
        <dbReference type="SAM" id="MobiDB-lite"/>
    </source>
</evidence>
<feature type="chain" id="PRO_5036486732" evidence="2">
    <location>
        <begin position="20"/>
        <end position="506"/>
    </location>
</feature>
<evidence type="ECO:0000256" key="2">
    <source>
        <dbReference type="SAM" id="SignalP"/>
    </source>
</evidence>